<keyword evidence="4" id="KW-1185">Reference proteome</keyword>
<accession>A0A7K3WX53</accession>
<dbReference type="InterPro" id="IPR005534">
    <property type="entry name" value="Curli_assmbl/transp-comp_CsgG"/>
</dbReference>
<dbReference type="Pfam" id="PF03783">
    <property type="entry name" value="CsgG"/>
    <property type="match status" value="1"/>
</dbReference>
<evidence type="ECO:0008006" key="5">
    <source>
        <dbReference type="Google" id="ProtNLM"/>
    </source>
</evidence>
<dbReference type="AlphaFoldDB" id="A0A7K3WX53"/>
<evidence type="ECO:0000313" key="3">
    <source>
        <dbReference type="EMBL" id="NEN25432.1"/>
    </source>
</evidence>
<reference evidence="3 4" key="1">
    <citation type="submission" date="2020-02" db="EMBL/GenBank/DDBJ databases">
        <title>Out from the shadows clarifying the taxonomy of the family Cryomorphaceae and related taxa by utilizing the GTDB taxonomic framework.</title>
        <authorList>
            <person name="Bowman J.P."/>
        </authorList>
    </citation>
    <scope>NUCLEOTIDE SEQUENCE [LARGE SCALE GENOMIC DNA]</scope>
    <source>
        <strain evidence="3 4">QSSC 1-22</strain>
    </source>
</reference>
<dbReference type="Gene3D" id="3.40.50.10610">
    <property type="entry name" value="ABC-type transport auxiliary lipoprotein component"/>
    <property type="match status" value="1"/>
</dbReference>
<keyword evidence="2" id="KW-0812">Transmembrane</keyword>
<evidence type="ECO:0000256" key="1">
    <source>
        <dbReference type="PROSITE-ProRule" id="PRU00339"/>
    </source>
</evidence>
<evidence type="ECO:0000256" key="2">
    <source>
        <dbReference type="SAM" id="Phobius"/>
    </source>
</evidence>
<dbReference type="PROSITE" id="PS50005">
    <property type="entry name" value="TPR"/>
    <property type="match status" value="1"/>
</dbReference>
<dbReference type="RefSeq" id="WP_163286889.1">
    <property type="nucleotide sequence ID" value="NZ_JAAGVY010000054.1"/>
</dbReference>
<organism evidence="3 4">
    <name type="scientific">Cryomorpha ignava</name>
    <dbReference type="NCBI Taxonomy" id="101383"/>
    <lineage>
        <taxon>Bacteria</taxon>
        <taxon>Pseudomonadati</taxon>
        <taxon>Bacteroidota</taxon>
        <taxon>Flavobacteriia</taxon>
        <taxon>Flavobacteriales</taxon>
        <taxon>Cryomorphaceae</taxon>
        <taxon>Cryomorpha</taxon>
    </lineage>
</organism>
<protein>
    <recommendedName>
        <fullName evidence="5">Tetratricopeptide repeat protein</fullName>
    </recommendedName>
</protein>
<dbReference type="SUPFAM" id="SSF48452">
    <property type="entry name" value="TPR-like"/>
    <property type="match status" value="1"/>
</dbReference>
<dbReference type="InterPro" id="IPR011990">
    <property type="entry name" value="TPR-like_helical_dom_sf"/>
</dbReference>
<feature type="repeat" description="TPR" evidence="1">
    <location>
        <begin position="159"/>
        <end position="192"/>
    </location>
</feature>
<proteinExistence type="predicted"/>
<dbReference type="Gene3D" id="1.25.40.10">
    <property type="entry name" value="Tetratricopeptide repeat domain"/>
    <property type="match status" value="1"/>
</dbReference>
<dbReference type="EMBL" id="JAAGVY010000054">
    <property type="protein sequence ID" value="NEN25432.1"/>
    <property type="molecule type" value="Genomic_DNA"/>
</dbReference>
<dbReference type="Proteomes" id="UP000486602">
    <property type="component" value="Unassembled WGS sequence"/>
</dbReference>
<gene>
    <name evidence="3" type="ORF">G3O08_18230</name>
</gene>
<sequence length="486" mass="55204">MIKKLQIKFFFYRFTAFGDAFANGKYTWLRPKLSIGLAILFIGGFILAGCNGSKGLAKKGGKLQEAGLYSDAALFYYNSLLKNNNNVDARIGLTSTGQRVLNDKLAEFSRAKTIDDHKKAVYSYLDALAYREKIERLGISLTAPDYLADDFKEAKSVYLKRLYNRGNDLMAEKKFDEANSVFSELTRLEPNYKDVKELKNVSQNEPIYLGATTLFDNREYRKAYYEFDGIYNRDPNYKDVSILRSECLDKGQYPVAVVPFDNASGKRDIEKRVQAFVLTDLASINDPFLKIIERENMEMILQEQRLSLSGVVNEQTAAQVGNLLGAKAIITGTVLSYSQKPGRMVIRDKEAYEGYQVKLYNKEEDRNYYETRYKAVSYKEYYNTNEVSISFQYKAISLESGEVLFSKVVNKNLDSQVYYGVYPGEIKSLYPAGKDGVITASRDRNQLISLMRASREIKSVEQLSNEAYAAVANALSQDLINQINKL</sequence>
<evidence type="ECO:0000313" key="4">
    <source>
        <dbReference type="Proteomes" id="UP000486602"/>
    </source>
</evidence>
<keyword evidence="2" id="KW-1133">Transmembrane helix</keyword>
<comment type="caution">
    <text evidence="3">The sequence shown here is derived from an EMBL/GenBank/DDBJ whole genome shotgun (WGS) entry which is preliminary data.</text>
</comment>
<keyword evidence="1" id="KW-0802">TPR repeat</keyword>
<feature type="transmembrane region" description="Helical" evidence="2">
    <location>
        <begin position="33"/>
        <end position="52"/>
    </location>
</feature>
<keyword evidence="2" id="KW-0472">Membrane</keyword>
<dbReference type="InterPro" id="IPR019734">
    <property type="entry name" value="TPR_rpt"/>
</dbReference>
<name>A0A7K3WX53_9FLAO</name>
<dbReference type="GO" id="GO:0030288">
    <property type="term" value="C:outer membrane-bounded periplasmic space"/>
    <property type="evidence" value="ECO:0007669"/>
    <property type="project" value="InterPro"/>
</dbReference>